<dbReference type="EMBL" id="CP138898">
    <property type="protein sequence ID" value="WPK27113.1"/>
    <property type="molecule type" value="Genomic_DNA"/>
</dbReference>
<dbReference type="PANTHER" id="PTHR12558:SF13">
    <property type="entry name" value="CELL DIVISION CYCLE PROTEIN 27 HOMOLOG"/>
    <property type="match status" value="1"/>
</dbReference>
<dbReference type="GO" id="GO:0051301">
    <property type="term" value="P:cell division"/>
    <property type="evidence" value="ECO:0007669"/>
    <property type="project" value="TreeGrafter"/>
</dbReference>
<dbReference type="InterPro" id="IPR019734">
    <property type="entry name" value="TPR_rpt"/>
</dbReference>
<feature type="repeat" description="TPR" evidence="3">
    <location>
        <begin position="630"/>
        <end position="663"/>
    </location>
</feature>
<evidence type="ECO:0000256" key="2">
    <source>
        <dbReference type="ARBA" id="ARBA00038210"/>
    </source>
</evidence>
<evidence type="ECO:0000313" key="6">
    <source>
        <dbReference type="Proteomes" id="UP001338582"/>
    </source>
</evidence>
<evidence type="ECO:0000256" key="1">
    <source>
        <dbReference type="ARBA" id="ARBA00022803"/>
    </source>
</evidence>
<dbReference type="Gene3D" id="1.25.40.10">
    <property type="entry name" value="Tetratricopeptide repeat domain"/>
    <property type="match status" value="4"/>
</dbReference>
<keyword evidence="1 3" id="KW-0802">TPR repeat</keyword>
<dbReference type="Pfam" id="PF12895">
    <property type="entry name" value="ANAPC3"/>
    <property type="match status" value="1"/>
</dbReference>
<evidence type="ECO:0008006" key="7">
    <source>
        <dbReference type="Google" id="ProtNLM"/>
    </source>
</evidence>
<dbReference type="Proteomes" id="UP001338582">
    <property type="component" value="Chromosome 5"/>
</dbReference>
<comment type="similarity">
    <text evidence="2">Belongs to the APC3/CDC27 family.</text>
</comment>
<dbReference type="GeneID" id="88175546"/>
<evidence type="ECO:0000256" key="3">
    <source>
        <dbReference type="PROSITE-ProRule" id="PRU00339"/>
    </source>
</evidence>
<accession>A0AAX4HES6</accession>
<gene>
    <name evidence="5" type="ORF">PUMCH_004486</name>
</gene>
<dbReference type="Pfam" id="PF13181">
    <property type="entry name" value="TPR_8"/>
    <property type="match status" value="2"/>
</dbReference>
<keyword evidence="6" id="KW-1185">Reference proteome</keyword>
<sequence length="678" mass="76605">MMETDLTYIIQYLRSIVIHSLDTFNFANAEFAAERLVAAVPGDADAIYLYSLVLYRQQKYKAAFNRAAEALEANEHLGCAYIFARLCLELNKYKEGVFRLLSLTHLYNGSGNSLLSSGEFMPLGGTSSGSAASQTSVFTLPIQRHSYEQNRLIYPEESAVYHLLGELYKAQGDLKNSILNYQKSLRLNPFDFSALQEIVSAGAEVSVRAIYKCSSGGPISAKDMALSANSATSGTTSASSDSFGISNPFSAPSAAHQFLPPELTTPRILNPGIPDAPLRRSHGINIAQSHEQSSFHPPAARLSGSKTPTATAKSFSHMRKKSEVGEGLRSLKRNNSASILPPMATHEIEGADLYLRRLYSVFARLAKCFFKYDCYKAIRILESLPGNERDTPWVLAKLGRLHYEIVNYSQSKRFFVRLRQLDRTRLEDMEYYSTLLWHLHEKVELTYLANELHDIDNLLAITWCVMGNLFSLARETDEAIKCFNKAVAIDLRFTYAYTLKGHEYFGNDNYEQALECFRYSLHYDPRHYNALYGIGMVYINLGEYQKADYHFRKAVAINPINIILICCVGMVLEKLGKKTAALRQYELANKLQPLNALPIFKKAQLLFSMQQFPQALKEFEIVRELAPNEASVHFLLGQLYQIQHDKFQAIREFTIALNLDPKGNYLIREAMEMLKDEA</sequence>
<name>A0AAX4HES6_9ASCO</name>
<feature type="repeat" description="TPR" evidence="3">
    <location>
        <begin position="494"/>
        <end position="527"/>
    </location>
</feature>
<dbReference type="PROSITE" id="PS50005">
    <property type="entry name" value="TPR"/>
    <property type="match status" value="5"/>
</dbReference>
<dbReference type="KEGG" id="asau:88175546"/>
<feature type="repeat" description="TPR" evidence="3">
    <location>
        <begin position="158"/>
        <end position="191"/>
    </location>
</feature>
<evidence type="ECO:0000256" key="4">
    <source>
        <dbReference type="SAM" id="MobiDB-lite"/>
    </source>
</evidence>
<dbReference type="GO" id="GO:0005737">
    <property type="term" value="C:cytoplasm"/>
    <property type="evidence" value="ECO:0007669"/>
    <property type="project" value="TreeGrafter"/>
</dbReference>
<dbReference type="GO" id="GO:0016567">
    <property type="term" value="P:protein ubiquitination"/>
    <property type="evidence" value="ECO:0007669"/>
    <property type="project" value="TreeGrafter"/>
</dbReference>
<feature type="repeat" description="TPR" evidence="3">
    <location>
        <begin position="528"/>
        <end position="561"/>
    </location>
</feature>
<dbReference type="Pfam" id="PF13432">
    <property type="entry name" value="TPR_16"/>
    <property type="match status" value="2"/>
</dbReference>
<dbReference type="GO" id="GO:0031145">
    <property type="term" value="P:anaphase-promoting complex-dependent catabolic process"/>
    <property type="evidence" value="ECO:0007669"/>
    <property type="project" value="TreeGrafter"/>
</dbReference>
<feature type="repeat" description="TPR" evidence="3">
    <location>
        <begin position="460"/>
        <end position="493"/>
    </location>
</feature>
<protein>
    <recommendedName>
        <fullName evidence="7">Anaphase-promoting complex subunit 3</fullName>
    </recommendedName>
</protein>
<feature type="region of interest" description="Disordered" evidence="4">
    <location>
        <begin position="291"/>
        <end position="327"/>
    </location>
</feature>
<dbReference type="AlphaFoldDB" id="A0AAX4HES6"/>
<dbReference type="PROSITE" id="PS50293">
    <property type="entry name" value="TPR_REGION"/>
    <property type="match status" value="1"/>
</dbReference>
<dbReference type="PANTHER" id="PTHR12558">
    <property type="entry name" value="CELL DIVISION CYCLE 16,23,27"/>
    <property type="match status" value="1"/>
</dbReference>
<proteinExistence type="inferred from homology"/>
<organism evidence="5 6">
    <name type="scientific">Australozyma saopauloensis</name>
    <dbReference type="NCBI Taxonomy" id="291208"/>
    <lineage>
        <taxon>Eukaryota</taxon>
        <taxon>Fungi</taxon>
        <taxon>Dikarya</taxon>
        <taxon>Ascomycota</taxon>
        <taxon>Saccharomycotina</taxon>
        <taxon>Pichiomycetes</taxon>
        <taxon>Metschnikowiaceae</taxon>
        <taxon>Australozyma</taxon>
    </lineage>
</organism>
<dbReference type="SUPFAM" id="SSF48452">
    <property type="entry name" value="TPR-like"/>
    <property type="match status" value="2"/>
</dbReference>
<reference evidence="5 6" key="1">
    <citation type="submission" date="2023-10" db="EMBL/GenBank/DDBJ databases">
        <title>Draft Genome Sequence of Candida saopaulonensis from a very Premature Infant with Sepsis.</title>
        <authorList>
            <person name="Ning Y."/>
            <person name="Dai R."/>
            <person name="Xiao M."/>
            <person name="Xu Y."/>
            <person name="Yan Q."/>
            <person name="Zhang L."/>
        </authorList>
    </citation>
    <scope>NUCLEOTIDE SEQUENCE [LARGE SCALE GENOMIC DNA]</scope>
    <source>
        <strain evidence="5 6">19XY460</strain>
    </source>
</reference>
<dbReference type="GO" id="GO:0007091">
    <property type="term" value="P:metaphase/anaphase transition of mitotic cell cycle"/>
    <property type="evidence" value="ECO:0007669"/>
    <property type="project" value="TreeGrafter"/>
</dbReference>
<dbReference type="RefSeq" id="XP_062879491.1">
    <property type="nucleotide sequence ID" value="XM_063023421.1"/>
</dbReference>
<feature type="compositionally biased region" description="Polar residues" evidence="4">
    <location>
        <begin position="304"/>
        <end position="314"/>
    </location>
</feature>
<dbReference type="InterPro" id="IPR011990">
    <property type="entry name" value="TPR-like_helical_dom_sf"/>
</dbReference>
<dbReference type="SMART" id="SM00028">
    <property type="entry name" value="TPR"/>
    <property type="match status" value="8"/>
</dbReference>
<evidence type="ECO:0000313" key="5">
    <source>
        <dbReference type="EMBL" id="WPK27113.1"/>
    </source>
</evidence>
<dbReference type="GO" id="GO:0005680">
    <property type="term" value="C:anaphase-promoting complex"/>
    <property type="evidence" value="ECO:0007669"/>
    <property type="project" value="UniProtKB-ARBA"/>
</dbReference>